<dbReference type="EMBL" id="JACGCM010000049">
    <property type="protein sequence ID" value="KAF6176732.1"/>
    <property type="molecule type" value="Genomic_DNA"/>
</dbReference>
<dbReference type="Pfam" id="PF00935">
    <property type="entry name" value="Ribosomal_L44"/>
    <property type="match status" value="1"/>
</dbReference>
<accession>A0A7J7PBS3</accession>
<dbReference type="GO" id="GO:0003735">
    <property type="term" value="F:structural constituent of ribosome"/>
    <property type="evidence" value="ECO:0007669"/>
    <property type="project" value="InterPro"/>
</dbReference>
<gene>
    <name evidence="6" type="ORF">GIB67_031543</name>
</gene>
<evidence type="ECO:0000256" key="2">
    <source>
        <dbReference type="ARBA" id="ARBA00022980"/>
    </source>
</evidence>
<dbReference type="PANTHER" id="PTHR10369">
    <property type="entry name" value="60S RIBOSOMAL PROTEIN L36A/L44"/>
    <property type="match status" value="1"/>
</dbReference>
<evidence type="ECO:0000313" key="7">
    <source>
        <dbReference type="Proteomes" id="UP000541444"/>
    </source>
</evidence>
<organism evidence="6 7">
    <name type="scientific">Kingdonia uniflora</name>
    <dbReference type="NCBI Taxonomy" id="39325"/>
    <lineage>
        <taxon>Eukaryota</taxon>
        <taxon>Viridiplantae</taxon>
        <taxon>Streptophyta</taxon>
        <taxon>Embryophyta</taxon>
        <taxon>Tracheophyta</taxon>
        <taxon>Spermatophyta</taxon>
        <taxon>Magnoliopsida</taxon>
        <taxon>Ranunculales</taxon>
        <taxon>Circaeasteraceae</taxon>
        <taxon>Kingdonia</taxon>
    </lineage>
</organism>
<dbReference type="GO" id="GO:0006412">
    <property type="term" value="P:translation"/>
    <property type="evidence" value="ECO:0007669"/>
    <property type="project" value="InterPro"/>
</dbReference>
<dbReference type="PROSITE" id="PS01172">
    <property type="entry name" value="RIBOSOMAL_L44E"/>
    <property type="match status" value="1"/>
</dbReference>
<dbReference type="GO" id="GO:1990904">
    <property type="term" value="C:ribonucleoprotein complex"/>
    <property type="evidence" value="ECO:0007669"/>
    <property type="project" value="UniProtKB-KW"/>
</dbReference>
<evidence type="ECO:0000256" key="4">
    <source>
        <dbReference type="RuleBase" id="RU000666"/>
    </source>
</evidence>
<comment type="similarity">
    <text evidence="1 4">Belongs to the eukaryotic ribosomal protein eL42 family.</text>
</comment>
<evidence type="ECO:0000256" key="5">
    <source>
        <dbReference type="SAM" id="MobiDB-lite"/>
    </source>
</evidence>
<name>A0A7J7PBS3_9MAGN</name>
<dbReference type="InterPro" id="IPR053708">
    <property type="entry name" value="Ribosomal_LSU_eL42"/>
</dbReference>
<evidence type="ECO:0000256" key="3">
    <source>
        <dbReference type="ARBA" id="ARBA00023274"/>
    </source>
</evidence>
<reference evidence="6 7" key="1">
    <citation type="journal article" date="2020" name="IScience">
        <title>Genome Sequencing of the Endangered Kingdonia uniflora (Circaeasteraceae, Ranunculales) Reveals Potential Mechanisms of Evolutionary Specialization.</title>
        <authorList>
            <person name="Sun Y."/>
            <person name="Deng T."/>
            <person name="Zhang A."/>
            <person name="Moore M.J."/>
            <person name="Landis J.B."/>
            <person name="Lin N."/>
            <person name="Zhang H."/>
            <person name="Zhang X."/>
            <person name="Huang J."/>
            <person name="Zhang X."/>
            <person name="Sun H."/>
            <person name="Wang H."/>
        </authorList>
    </citation>
    <scope>NUCLEOTIDE SEQUENCE [LARGE SCALE GENOMIC DNA]</scope>
    <source>
        <strain evidence="6">TB1705</strain>
        <tissue evidence="6">Leaf</tissue>
    </source>
</reference>
<evidence type="ECO:0000256" key="1">
    <source>
        <dbReference type="ARBA" id="ARBA00009364"/>
    </source>
</evidence>
<dbReference type="AlphaFoldDB" id="A0A7J7PBS3"/>
<evidence type="ECO:0000313" key="6">
    <source>
        <dbReference type="EMBL" id="KAF6176732.1"/>
    </source>
</evidence>
<evidence type="ECO:0008006" key="8">
    <source>
        <dbReference type="Google" id="ProtNLM"/>
    </source>
</evidence>
<proteinExistence type="inferred from homology"/>
<sequence length="124" mass="14349">MPESRQQLDRWGSPYKGYAEVNVPKTRKTYCKNKECKKHTLHKVTQYKKGKDSLAAQGKRRYDRKQSGYGGQTKPVFHKKAKTTKKIVLRFQCQTCKHVSQHAIKRCKKFEIGGDKKGKGTSLF</sequence>
<dbReference type="Gene3D" id="3.10.450.80">
    <property type="match status" value="1"/>
</dbReference>
<dbReference type="FunFam" id="3.10.450.80:FF:000001">
    <property type="entry name" value="60S ribosomal protein L44"/>
    <property type="match status" value="1"/>
</dbReference>
<dbReference type="GO" id="GO:0005840">
    <property type="term" value="C:ribosome"/>
    <property type="evidence" value="ECO:0007669"/>
    <property type="project" value="UniProtKB-KW"/>
</dbReference>
<dbReference type="OrthoDB" id="808908at2759"/>
<dbReference type="InterPro" id="IPR011332">
    <property type="entry name" value="Ribosomal_zn-bd"/>
</dbReference>
<comment type="caution">
    <text evidence="6">The sequence shown here is derived from an EMBL/GenBank/DDBJ whole genome shotgun (WGS) entry which is preliminary data.</text>
</comment>
<dbReference type="InterPro" id="IPR000552">
    <property type="entry name" value="Ribosomal_eL44"/>
</dbReference>
<protein>
    <recommendedName>
        <fullName evidence="8">60S ribosomal protein L44</fullName>
    </recommendedName>
</protein>
<dbReference type="Proteomes" id="UP000541444">
    <property type="component" value="Unassembled WGS sequence"/>
</dbReference>
<keyword evidence="2 4" id="KW-0689">Ribosomal protein</keyword>
<keyword evidence="3 4" id="KW-0687">Ribonucleoprotein</keyword>
<dbReference type="SUPFAM" id="SSF57829">
    <property type="entry name" value="Zn-binding ribosomal proteins"/>
    <property type="match status" value="1"/>
</dbReference>
<keyword evidence="7" id="KW-1185">Reference proteome</keyword>
<feature type="region of interest" description="Disordered" evidence="5">
    <location>
        <begin position="47"/>
        <end position="76"/>
    </location>
</feature>